<feature type="domain" description="PHD-type" evidence="9">
    <location>
        <begin position="1051"/>
        <end position="1104"/>
    </location>
</feature>
<feature type="region of interest" description="Disordered" evidence="8">
    <location>
        <begin position="105"/>
        <end position="137"/>
    </location>
</feature>
<feature type="compositionally biased region" description="Basic residues" evidence="8">
    <location>
        <begin position="196"/>
        <end position="208"/>
    </location>
</feature>
<dbReference type="PROSITE" id="PS50016">
    <property type="entry name" value="ZF_PHD_2"/>
    <property type="match status" value="3"/>
</dbReference>
<evidence type="ECO:0000256" key="3">
    <source>
        <dbReference type="ARBA" id="ARBA00022833"/>
    </source>
</evidence>
<feature type="compositionally biased region" description="Polar residues" evidence="8">
    <location>
        <begin position="359"/>
        <end position="369"/>
    </location>
</feature>
<dbReference type="OrthoDB" id="308383at2759"/>
<dbReference type="InterPro" id="IPR002857">
    <property type="entry name" value="Znf_CXXC"/>
</dbReference>
<feature type="region of interest" description="Disordered" evidence="8">
    <location>
        <begin position="626"/>
        <end position="650"/>
    </location>
</feature>
<keyword evidence="6" id="KW-0804">Transcription</keyword>
<dbReference type="InterPro" id="IPR013083">
    <property type="entry name" value="Znf_RING/FYVE/PHD"/>
</dbReference>
<dbReference type="GO" id="GO:0035097">
    <property type="term" value="C:histone methyltransferase complex"/>
    <property type="evidence" value="ECO:0007669"/>
    <property type="project" value="TreeGrafter"/>
</dbReference>
<feature type="compositionally biased region" description="Polar residues" evidence="8">
    <location>
        <begin position="450"/>
        <end position="461"/>
    </location>
</feature>
<dbReference type="Gene3D" id="3.30.40.10">
    <property type="entry name" value="Zinc/RING finger domain, C3HC4 (zinc finger)"/>
    <property type="match status" value="2"/>
</dbReference>
<evidence type="ECO:0000259" key="9">
    <source>
        <dbReference type="PROSITE" id="PS50016"/>
    </source>
</evidence>
<feature type="region of interest" description="Disordered" evidence="8">
    <location>
        <begin position="286"/>
        <end position="464"/>
    </location>
</feature>
<feature type="compositionally biased region" description="Basic and acidic residues" evidence="8">
    <location>
        <begin position="929"/>
        <end position="938"/>
    </location>
</feature>
<evidence type="ECO:0000256" key="1">
    <source>
        <dbReference type="ARBA" id="ARBA00022723"/>
    </source>
</evidence>
<feature type="compositionally biased region" description="Polar residues" evidence="8">
    <location>
        <begin position="327"/>
        <end position="336"/>
    </location>
</feature>
<feature type="domain" description="CXXC-type" evidence="10">
    <location>
        <begin position="815"/>
        <end position="863"/>
    </location>
</feature>
<evidence type="ECO:0000256" key="8">
    <source>
        <dbReference type="SAM" id="MobiDB-lite"/>
    </source>
</evidence>
<dbReference type="GO" id="GO:0003677">
    <property type="term" value="F:DNA binding"/>
    <property type="evidence" value="ECO:0007669"/>
    <property type="project" value="UniProtKB-KW"/>
</dbReference>
<keyword evidence="1" id="KW-0479">Metal-binding</keyword>
<sequence length="1727" mass="189464">MRFVLARIRTDKQMLARIWRYVEDHRGRRSAGVVNSGLQEFKELFGESEEEEFEGFTAEDVRIARKKLKAVIQKEKRLQAQKLQSLGIHRVPSIGHMSHILSQEISHESDVEETADKEAQDNPEKEQGQGDNSGTKISSKDMFLQKALAARELLASLKAKHKHALQGRVIQKISEKQSRALEKRPKSVVKQILKKARRGHGRPRRGAKHVIDADKVVKRGRGRPPSKIKGTPHSGEKDSPVQPSHHKRATPMFVLPQYSRSSRVIIPNKRFLEEDSLVGSLLSKRPRMDTCSDTVSSSSKGKHLDKADSVNPVTHTLSGHWSDKSEAPSSGSQLSGIPQLDKSDISKTTKKGVKVRTRSASGQLSSVTLEKSEQHKTGDANLTTPRIKKKASKPQSLIEDASASNAEESTESAITSSSSCMTTGRKLGKADQAASSSDNTTVSLPKGKPSTDTECQANPVTSSGVDFDSVSGDLVGHVSTEELSPFKRGLLEQPLIVEGKRLRMPSLKVRMKLGLEASAEDLSEKTAAAGEKEDSAKNTISNREELNHAEVMESKFMLFPREPSSAPKAFFRAGPMKLHHHGKDGKESLLTKRSGQIVLRKAKLQLNRTALNRSKAALARSLKAQLKREARQQGKRHEMQGQPSLRSSVTSPLSISVFPGASHPFDSPTSQSSPLLSGLSPSGCPGGFASPPRIISSLSPVAIHSKKQIGEGSGEKLEVTERSAASGGPRIKHVCRRAAMVVRKPLATFSSEVSASPTLSALPSPEKERLLRTQGTEKEATKDSSEDERHHGLTKTPQVTRRGRRFKLVKRTFKSGIRRRKGRCKECEGCLAVDCGKCMYCRDRPKFGGQNILKQACIKRRCRRPRYSRQATEAFIQPKTLGNDEVDSSQMRQGPARSARPSPGFFSQMVAMSEEAEAQDEREDDVAEDGNHHGDHHMPKNYRSPAGRVHRRALLEEGSQDGSVEVVSAVEMSYTNLAYHRRRLLKRKEKTGLRLQMPPVVPQPVFNTATYWSLPSNVISIVHADFKEDYDIETTWSRGLALTMFGPSCMRAVCFLCGSAGCEKLLYCSVCCEPFHWFCLEEEDRPLLEAGGADNWCCKRCQFCHVCGLQCGLLQCDRCQDTYHPECLGPAYPTRPSRRNVWVCTKCVRCKSCGATTPGAGHNATWTYDFSLCYECGRLMDKGNFCPICRKCYSDDDWESKMVQCSVCDSWVHAKCEGLTDEMYQLLSSLPEEMQYTCRVCCPSGPAQWQSVLRQELLAGLRSVIDSLASFKCAHHLVCIDETKEKERIQKAGLRRKVAVLEVGCDASAEQLSLQDTQTSASQDDEEGRSESEQLANENSVTSGDENLEHSFEAAAPSMPSSDVDLQAPGDGRSYAMLSLNTASSKQAEKPETVSGDSCQHLVSASEIDQGVASITNALKNSTSEIDKTVTSSLKNNTEMSGQHQVINNVSKLGLTSSDCPNSMLPSSLDIGCEGSLDSQHKASRMSETGIFERLASGDSADLDMTLCPQPNMKDHPVEGGGGDILISCAADVTGDESHGDHVTSCISNETGLDKMKSGEDISERHLQNKNVSRNLFEAFLSVAGVAEEPSFNMQGQVIDVQGESIMTRDQNDVQDASQDSSQENEDSPEHHRFCDVSKETCEADEGRVCRETSSAACAEVNLPETRAGNCALSPQSTSEQVGGTEHIESTSMGQDFPRDFHAVRLKLEGGMYNSVGQAAAHIPHPL</sequence>
<dbReference type="Proteomes" id="UP000245119">
    <property type="component" value="Linkage Group LG7"/>
</dbReference>
<dbReference type="CDD" id="cd15506">
    <property type="entry name" value="PHD1_KMT2A_like"/>
    <property type="match status" value="1"/>
</dbReference>
<protein>
    <submittedName>
        <fullName evidence="11">Uncharacterized protein</fullName>
    </submittedName>
</protein>
<dbReference type="PANTHER" id="PTHR45838">
    <property type="entry name" value="HISTONE-LYSINE-N-METHYLTRANSFERASE 2 KMT2 FAMILY MEMBER"/>
    <property type="match status" value="1"/>
</dbReference>
<gene>
    <name evidence="11" type="ORF">C0Q70_12738</name>
</gene>
<feature type="domain" description="PHD-type" evidence="9">
    <location>
        <begin position="1101"/>
        <end position="1150"/>
    </location>
</feature>
<keyword evidence="12" id="KW-1185">Reference proteome</keyword>
<dbReference type="EMBL" id="PZQS01000007">
    <property type="protein sequence ID" value="PVD27576.1"/>
    <property type="molecule type" value="Genomic_DNA"/>
</dbReference>
<proteinExistence type="predicted"/>
<evidence type="ECO:0000259" key="10">
    <source>
        <dbReference type="PROSITE" id="PS51058"/>
    </source>
</evidence>
<dbReference type="GO" id="GO:0045893">
    <property type="term" value="P:positive regulation of DNA-templated transcription"/>
    <property type="evidence" value="ECO:0007669"/>
    <property type="project" value="TreeGrafter"/>
</dbReference>
<keyword evidence="4" id="KW-0805">Transcription regulation</keyword>
<feature type="compositionally biased region" description="Low complexity" evidence="8">
    <location>
        <begin position="754"/>
        <end position="764"/>
    </location>
</feature>
<dbReference type="SMART" id="SM00249">
    <property type="entry name" value="PHD"/>
    <property type="match status" value="3"/>
</dbReference>
<keyword evidence="3" id="KW-0862">Zinc</keyword>
<feature type="region of interest" description="Disordered" evidence="8">
    <location>
        <begin position="883"/>
        <end position="946"/>
    </location>
</feature>
<dbReference type="STRING" id="400727.A0A2T7P2D1"/>
<keyword evidence="5" id="KW-0238">DNA-binding</keyword>
<feature type="region of interest" description="Disordered" evidence="8">
    <location>
        <begin position="196"/>
        <end position="252"/>
    </location>
</feature>
<keyword evidence="2 7" id="KW-0863">Zinc-finger</keyword>
<dbReference type="GO" id="GO:0042800">
    <property type="term" value="F:histone H3K4 methyltransferase activity"/>
    <property type="evidence" value="ECO:0007669"/>
    <property type="project" value="TreeGrafter"/>
</dbReference>
<feature type="compositionally biased region" description="Low complexity" evidence="8">
    <location>
        <begin position="667"/>
        <end position="679"/>
    </location>
</feature>
<dbReference type="GO" id="GO:0008270">
    <property type="term" value="F:zinc ion binding"/>
    <property type="evidence" value="ECO:0007669"/>
    <property type="project" value="UniProtKB-KW"/>
</dbReference>
<feature type="region of interest" description="Disordered" evidence="8">
    <location>
        <begin position="1312"/>
        <end position="1344"/>
    </location>
</feature>
<feature type="compositionally biased region" description="Polar residues" evidence="8">
    <location>
        <begin position="1333"/>
        <end position="1344"/>
    </location>
</feature>
<dbReference type="PROSITE" id="PS51058">
    <property type="entry name" value="ZF_CXXC"/>
    <property type="match status" value="1"/>
</dbReference>
<feature type="compositionally biased region" description="Basic and acidic residues" evidence="8">
    <location>
        <begin position="626"/>
        <end position="639"/>
    </location>
</feature>
<dbReference type="CDD" id="cd15508">
    <property type="entry name" value="PHD3_KMT2A_like"/>
    <property type="match status" value="1"/>
</dbReference>
<dbReference type="InterPro" id="IPR019787">
    <property type="entry name" value="Znf_PHD-finger"/>
</dbReference>
<reference evidence="11 12" key="1">
    <citation type="submission" date="2018-04" db="EMBL/GenBank/DDBJ databases">
        <title>The genome of golden apple snail Pomacea canaliculata provides insight into stress tolerance and invasive adaptation.</title>
        <authorList>
            <person name="Liu C."/>
            <person name="Liu B."/>
            <person name="Ren Y."/>
            <person name="Zhang Y."/>
            <person name="Wang H."/>
            <person name="Li S."/>
            <person name="Jiang F."/>
            <person name="Yin L."/>
            <person name="Zhang G."/>
            <person name="Qian W."/>
            <person name="Fan W."/>
        </authorList>
    </citation>
    <scope>NUCLEOTIDE SEQUENCE [LARGE SCALE GENOMIC DNA]</scope>
    <source>
        <strain evidence="11">SZHN2017</strain>
        <tissue evidence="11">Muscle</tissue>
    </source>
</reference>
<evidence type="ECO:0000256" key="6">
    <source>
        <dbReference type="ARBA" id="ARBA00023163"/>
    </source>
</evidence>
<feature type="compositionally biased region" description="Basic and acidic residues" evidence="8">
    <location>
        <begin position="765"/>
        <end position="791"/>
    </location>
</feature>
<feature type="compositionally biased region" description="Basic and acidic residues" evidence="8">
    <location>
        <begin position="105"/>
        <end position="128"/>
    </location>
</feature>
<feature type="region of interest" description="Disordered" evidence="8">
    <location>
        <begin position="1610"/>
        <end position="1633"/>
    </location>
</feature>
<feature type="compositionally biased region" description="Acidic residues" evidence="8">
    <location>
        <begin position="914"/>
        <end position="928"/>
    </location>
</feature>
<evidence type="ECO:0000256" key="5">
    <source>
        <dbReference type="ARBA" id="ARBA00023125"/>
    </source>
</evidence>
<evidence type="ECO:0000256" key="7">
    <source>
        <dbReference type="PROSITE-ProRule" id="PRU00509"/>
    </source>
</evidence>
<organism evidence="11 12">
    <name type="scientific">Pomacea canaliculata</name>
    <name type="common">Golden apple snail</name>
    <dbReference type="NCBI Taxonomy" id="400727"/>
    <lineage>
        <taxon>Eukaryota</taxon>
        <taxon>Metazoa</taxon>
        <taxon>Spiralia</taxon>
        <taxon>Lophotrochozoa</taxon>
        <taxon>Mollusca</taxon>
        <taxon>Gastropoda</taxon>
        <taxon>Caenogastropoda</taxon>
        <taxon>Architaenioglossa</taxon>
        <taxon>Ampullarioidea</taxon>
        <taxon>Ampullariidae</taxon>
        <taxon>Pomacea</taxon>
    </lineage>
</organism>
<feature type="compositionally biased region" description="Basic residues" evidence="8">
    <location>
        <begin position="348"/>
        <end position="357"/>
    </location>
</feature>
<dbReference type="InterPro" id="IPR011011">
    <property type="entry name" value="Znf_FYVE_PHD"/>
</dbReference>
<evidence type="ECO:0000313" key="11">
    <source>
        <dbReference type="EMBL" id="PVD27576.1"/>
    </source>
</evidence>
<feature type="region of interest" description="Disordered" evidence="8">
    <location>
        <begin position="660"/>
        <end position="679"/>
    </location>
</feature>
<dbReference type="PANTHER" id="PTHR45838:SF4">
    <property type="entry name" value="HISTONE-LYSINE N-METHYLTRANSFERASE TRITHORAX"/>
    <property type="match status" value="1"/>
</dbReference>
<evidence type="ECO:0000256" key="2">
    <source>
        <dbReference type="ARBA" id="ARBA00022771"/>
    </source>
</evidence>
<evidence type="ECO:0000256" key="4">
    <source>
        <dbReference type="ARBA" id="ARBA00023015"/>
    </source>
</evidence>
<name>A0A2T7P2D1_POMCA</name>
<feature type="compositionally biased region" description="Low complexity" evidence="8">
    <location>
        <begin position="399"/>
        <end position="423"/>
    </location>
</feature>
<feature type="compositionally biased region" description="Polar residues" evidence="8">
    <location>
        <begin position="1312"/>
        <end position="1322"/>
    </location>
</feature>
<dbReference type="Pfam" id="PF00628">
    <property type="entry name" value="PHD"/>
    <property type="match status" value="2"/>
</dbReference>
<dbReference type="SUPFAM" id="SSF57903">
    <property type="entry name" value="FYVE/PHD zinc finger"/>
    <property type="match status" value="2"/>
</dbReference>
<feature type="region of interest" description="Disordered" evidence="8">
    <location>
        <begin position="753"/>
        <end position="803"/>
    </location>
</feature>
<feature type="domain" description="PHD-type" evidence="9">
    <location>
        <begin position="1183"/>
        <end position="1244"/>
    </location>
</feature>
<dbReference type="InterPro" id="IPR001965">
    <property type="entry name" value="Znf_PHD"/>
</dbReference>
<feature type="compositionally biased region" description="Polar residues" evidence="8">
    <location>
        <begin position="641"/>
        <end position="650"/>
    </location>
</feature>
<feature type="compositionally biased region" description="Polar residues" evidence="8">
    <location>
        <begin position="433"/>
        <end position="443"/>
    </location>
</feature>
<dbReference type="Pfam" id="PF02008">
    <property type="entry name" value="zf-CXXC"/>
    <property type="match status" value="1"/>
</dbReference>
<accession>A0A2T7P2D1</accession>
<comment type="caution">
    <text evidence="11">The sequence shown here is derived from an EMBL/GenBank/DDBJ whole genome shotgun (WGS) entry which is preliminary data.</text>
</comment>
<evidence type="ECO:0000313" key="12">
    <source>
        <dbReference type="Proteomes" id="UP000245119"/>
    </source>
</evidence>